<evidence type="ECO:0000313" key="11">
    <source>
        <dbReference type="Proteomes" id="UP000053477"/>
    </source>
</evidence>
<evidence type="ECO:0000313" key="10">
    <source>
        <dbReference type="EMBL" id="KLO12917.1"/>
    </source>
</evidence>
<sequence>MASTFTSYAFVASISFVLWRIIRRFASNSTLSRLPGPPRESFLTGNFNQLFNVDGWKFHLDLVKNYGSASLVHLFAGDKMLYIIDPLALHHIFIKDQHIYEKSDQLLQLNEMTFGRSLLSTVGKDHRKQRKSLNPVFSLKHMRGLISTFYPIAHQVRDIIVQKVQKGECEIDVMEWMSRAALEYIAQGGLGHTFNALSEDDQDEFVTAINMIVPTEASLFMLRQLLPFINQFGSANFRRKLVEWTPSRRVQRAKYLIDVLDRTSRQIYDKKIDAIRQGDKATLDQIGSGKDILSILLRANLETPNEDRLAEDEILGQIGTFVFAGADTTTSALCHVLHLLAVNPGVQDKLRQEVTTARQDRGDLDYDDLMGLPFLDAVCRETLRVYPPVSMAVRTTLEDAVLPLLWPVKSSNGKEEFKEIPLRKGTDIMISILNANRSKAIWGEDAELWKPERWLTSSETTSDVRLPGVYGNMQVMTFIGGGHACIGFKFAELELKLALSILLETFIFSSGSQEVEWMMSMLQQPTVKDSEDKSPRLPLKLTLVKA</sequence>
<keyword evidence="8" id="KW-0503">Monooxygenase</keyword>
<comment type="similarity">
    <text evidence="3">Belongs to the cytochrome P450 family.</text>
</comment>
<name>A0A0H2RMX6_9AGAM</name>
<dbReference type="AlphaFoldDB" id="A0A0H2RMX6"/>
<keyword evidence="6" id="KW-0560">Oxidoreductase</keyword>
<dbReference type="PANTHER" id="PTHR24305">
    <property type="entry name" value="CYTOCHROME P450"/>
    <property type="match status" value="1"/>
</dbReference>
<dbReference type="InterPro" id="IPR050121">
    <property type="entry name" value="Cytochrome_P450_monoxygenase"/>
</dbReference>
<dbReference type="Gene3D" id="1.10.630.10">
    <property type="entry name" value="Cytochrome P450"/>
    <property type="match status" value="1"/>
</dbReference>
<evidence type="ECO:0000256" key="7">
    <source>
        <dbReference type="ARBA" id="ARBA00023004"/>
    </source>
</evidence>
<evidence type="ECO:0000256" key="5">
    <source>
        <dbReference type="ARBA" id="ARBA00022723"/>
    </source>
</evidence>
<dbReference type="GO" id="GO:0004497">
    <property type="term" value="F:monooxygenase activity"/>
    <property type="evidence" value="ECO:0007669"/>
    <property type="project" value="UniProtKB-KW"/>
</dbReference>
<keyword evidence="11" id="KW-1185">Reference proteome</keyword>
<proteinExistence type="inferred from homology"/>
<dbReference type="CDD" id="cd11069">
    <property type="entry name" value="CYP_FUM15-like"/>
    <property type="match status" value="1"/>
</dbReference>
<accession>A0A0H2RMX6</accession>
<keyword evidence="5 9" id="KW-0479">Metal-binding</keyword>
<evidence type="ECO:0000256" key="3">
    <source>
        <dbReference type="ARBA" id="ARBA00010617"/>
    </source>
</evidence>
<dbReference type="InterPro" id="IPR001128">
    <property type="entry name" value="Cyt_P450"/>
</dbReference>
<dbReference type="GO" id="GO:0016705">
    <property type="term" value="F:oxidoreductase activity, acting on paired donors, with incorporation or reduction of molecular oxygen"/>
    <property type="evidence" value="ECO:0007669"/>
    <property type="project" value="InterPro"/>
</dbReference>
<keyword evidence="7 9" id="KW-0408">Iron</keyword>
<dbReference type="EMBL" id="KQ085968">
    <property type="protein sequence ID" value="KLO12917.1"/>
    <property type="molecule type" value="Genomic_DNA"/>
</dbReference>
<feature type="binding site" description="axial binding residue" evidence="9">
    <location>
        <position position="485"/>
    </location>
    <ligand>
        <name>heme</name>
        <dbReference type="ChEBI" id="CHEBI:30413"/>
    </ligand>
    <ligandPart>
        <name>Fe</name>
        <dbReference type="ChEBI" id="CHEBI:18248"/>
    </ligandPart>
</feature>
<dbReference type="InParanoid" id="A0A0H2RMX6"/>
<dbReference type="Proteomes" id="UP000053477">
    <property type="component" value="Unassembled WGS sequence"/>
</dbReference>
<evidence type="ECO:0000256" key="9">
    <source>
        <dbReference type="PIRSR" id="PIRSR602401-1"/>
    </source>
</evidence>
<protein>
    <submittedName>
        <fullName evidence="10">Cytochrome P450</fullName>
    </submittedName>
</protein>
<dbReference type="OrthoDB" id="1470350at2759"/>
<organism evidence="10 11">
    <name type="scientific">Schizopora paradoxa</name>
    <dbReference type="NCBI Taxonomy" id="27342"/>
    <lineage>
        <taxon>Eukaryota</taxon>
        <taxon>Fungi</taxon>
        <taxon>Dikarya</taxon>
        <taxon>Basidiomycota</taxon>
        <taxon>Agaricomycotina</taxon>
        <taxon>Agaricomycetes</taxon>
        <taxon>Hymenochaetales</taxon>
        <taxon>Schizoporaceae</taxon>
        <taxon>Schizopora</taxon>
    </lineage>
</organism>
<comment type="pathway">
    <text evidence="2">Secondary metabolite biosynthesis.</text>
</comment>
<reference evidence="10 11" key="1">
    <citation type="submission" date="2015-04" db="EMBL/GenBank/DDBJ databases">
        <title>Complete genome sequence of Schizopora paradoxa KUC8140, a cosmopolitan wood degrader in East Asia.</title>
        <authorList>
            <consortium name="DOE Joint Genome Institute"/>
            <person name="Min B."/>
            <person name="Park H."/>
            <person name="Jang Y."/>
            <person name="Kim J.-J."/>
            <person name="Kim K.H."/>
            <person name="Pangilinan J."/>
            <person name="Lipzen A."/>
            <person name="Riley R."/>
            <person name="Grigoriev I.V."/>
            <person name="Spatafora J.W."/>
            <person name="Choi I.-G."/>
        </authorList>
    </citation>
    <scope>NUCLEOTIDE SEQUENCE [LARGE SCALE GENOMIC DNA]</scope>
    <source>
        <strain evidence="10 11">KUC8140</strain>
    </source>
</reference>
<evidence type="ECO:0000256" key="6">
    <source>
        <dbReference type="ARBA" id="ARBA00023002"/>
    </source>
</evidence>
<evidence type="ECO:0000256" key="1">
    <source>
        <dbReference type="ARBA" id="ARBA00001971"/>
    </source>
</evidence>
<evidence type="ECO:0000256" key="4">
    <source>
        <dbReference type="ARBA" id="ARBA00022617"/>
    </source>
</evidence>
<dbReference type="STRING" id="27342.A0A0H2RMX6"/>
<dbReference type="Pfam" id="PF00067">
    <property type="entry name" value="p450"/>
    <property type="match status" value="1"/>
</dbReference>
<dbReference type="GO" id="GO:0005506">
    <property type="term" value="F:iron ion binding"/>
    <property type="evidence" value="ECO:0007669"/>
    <property type="project" value="InterPro"/>
</dbReference>
<dbReference type="InterPro" id="IPR036396">
    <property type="entry name" value="Cyt_P450_sf"/>
</dbReference>
<dbReference type="SUPFAM" id="SSF48264">
    <property type="entry name" value="Cytochrome P450"/>
    <property type="match status" value="1"/>
</dbReference>
<dbReference type="PRINTS" id="PR00385">
    <property type="entry name" value="P450"/>
</dbReference>
<keyword evidence="4 9" id="KW-0349">Heme</keyword>
<dbReference type="PRINTS" id="PR00463">
    <property type="entry name" value="EP450I"/>
</dbReference>
<dbReference type="PANTHER" id="PTHR24305:SF166">
    <property type="entry name" value="CYTOCHROME P450 12A4, MITOCHONDRIAL-RELATED"/>
    <property type="match status" value="1"/>
</dbReference>
<dbReference type="InterPro" id="IPR002401">
    <property type="entry name" value="Cyt_P450_E_grp-I"/>
</dbReference>
<dbReference type="GO" id="GO:0020037">
    <property type="term" value="F:heme binding"/>
    <property type="evidence" value="ECO:0007669"/>
    <property type="project" value="InterPro"/>
</dbReference>
<evidence type="ECO:0000256" key="8">
    <source>
        <dbReference type="ARBA" id="ARBA00023033"/>
    </source>
</evidence>
<evidence type="ECO:0000256" key="2">
    <source>
        <dbReference type="ARBA" id="ARBA00005179"/>
    </source>
</evidence>
<comment type="cofactor">
    <cofactor evidence="1 9">
        <name>heme</name>
        <dbReference type="ChEBI" id="CHEBI:30413"/>
    </cofactor>
</comment>
<gene>
    <name evidence="10" type="ORF">SCHPADRAFT_828723</name>
</gene>